<evidence type="ECO:0008006" key="4">
    <source>
        <dbReference type="Google" id="ProtNLM"/>
    </source>
</evidence>
<organism evidence="2 3">
    <name type="scientific">Paramecium primaurelia</name>
    <dbReference type="NCBI Taxonomy" id="5886"/>
    <lineage>
        <taxon>Eukaryota</taxon>
        <taxon>Sar</taxon>
        <taxon>Alveolata</taxon>
        <taxon>Ciliophora</taxon>
        <taxon>Intramacronucleata</taxon>
        <taxon>Oligohymenophorea</taxon>
        <taxon>Peniculida</taxon>
        <taxon>Parameciidae</taxon>
        <taxon>Paramecium</taxon>
    </lineage>
</organism>
<evidence type="ECO:0000313" key="2">
    <source>
        <dbReference type="EMBL" id="CAD8072096.1"/>
    </source>
</evidence>
<sequence length="142" mass="17591">MPFIVQIKKILEIHQIYFFETKNAKIKVQYVHFLCQSIINNMQKTYFLQKLLYQILIKQILQKINKNYTNYIIKETKYLNIIIRLNKPLDKIQLKSKRCSINQKQILKNKLKYLIWRLIYLLKMLLKINYFFKYIKIKKRIN</sequence>
<dbReference type="AlphaFoldDB" id="A0A8S1M646"/>
<comment type="caution">
    <text evidence="2">The sequence shown here is derived from an EMBL/GenBank/DDBJ whole genome shotgun (WGS) entry which is preliminary data.</text>
</comment>
<dbReference type="Proteomes" id="UP000688137">
    <property type="component" value="Unassembled WGS sequence"/>
</dbReference>
<accession>A0A8S1M646</accession>
<proteinExistence type="predicted"/>
<evidence type="ECO:0000313" key="3">
    <source>
        <dbReference type="Proteomes" id="UP000688137"/>
    </source>
</evidence>
<dbReference type="EMBL" id="CAJJDM010000048">
    <property type="protein sequence ID" value="CAD8072096.1"/>
    <property type="molecule type" value="Genomic_DNA"/>
</dbReference>
<feature type="transmembrane region" description="Helical" evidence="1">
    <location>
        <begin position="113"/>
        <end position="132"/>
    </location>
</feature>
<gene>
    <name evidence="2" type="ORF">PPRIM_AZ9-3.1.T0480208</name>
</gene>
<reference evidence="2" key="1">
    <citation type="submission" date="2021-01" db="EMBL/GenBank/DDBJ databases">
        <authorList>
            <consortium name="Genoscope - CEA"/>
            <person name="William W."/>
        </authorList>
    </citation>
    <scope>NUCLEOTIDE SEQUENCE</scope>
</reference>
<name>A0A8S1M646_PARPR</name>
<keyword evidence="3" id="KW-1185">Reference proteome</keyword>
<protein>
    <recommendedName>
        <fullName evidence="4">Transmembrane protein</fullName>
    </recommendedName>
</protein>
<keyword evidence="1" id="KW-0472">Membrane</keyword>
<evidence type="ECO:0000256" key="1">
    <source>
        <dbReference type="SAM" id="Phobius"/>
    </source>
</evidence>
<keyword evidence="1" id="KW-0812">Transmembrane</keyword>
<keyword evidence="1" id="KW-1133">Transmembrane helix</keyword>